<organism evidence="1">
    <name type="scientific">Anguilla anguilla</name>
    <name type="common">European freshwater eel</name>
    <name type="synonym">Muraena anguilla</name>
    <dbReference type="NCBI Taxonomy" id="7936"/>
    <lineage>
        <taxon>Eukaryota</taxon>
        <taxon>Metazoa</taxon>
        <taxon>Chordata</taxon>
        <taxon>Craniata</taxon>
        <taxon>Vertebrata</taxon>
        <taxon>Euteleostomi</taxon>
        <taxon>Actinopterygii</taxon>
        <taxon>Neopterygii</taxon>
        <taxon>Teleostei</taxon>
        <taxon>Anguilliformes</taxon>
        <taxon>Anguillidae</taxon>
        <taxon>Anguilla</taxon>
    </lineage>
</organism>
<accession>A0A0E9RR03</accession>
<dbReference type="AlphaFoldDB" id="A0A0E9RR03"/>
<reference evidence="1" key="2">
    <citation type="journal article" date="2015" name="Fish Shellfish Immunol.">
        <title>Early steps in the European eel (Anguilla anguilla)-Vibrio vulnificus interaction in the gills: Role of the RtxA13 toxin.</title>
        <authorList>
            <person name="Callol A."/>
            <person name="Pajuelo D."/>
            <person name="Ebbesson L."/>
            <person name="Teles M."/>
            <person name="MacKenzie S."/>
            <person name="Amaro C."/>
        </authorList>
    </citation>
    <scope>NUCLEOTIDE SEQUENCE</scope>
</reference>
<protein>
    <submittedName>
        <fullName evidence="1">Uncharacterized protein</fullName>
    </submittedName>
</protein>
<reference evidence="1" key="1">
    <citation type="submission" date="2014-11" db="EMBL/GenBank/DDBJ databases">
        <authorList>
            <person name="Amaro Gonzalez C."/>
        </authorList>
    </citation>
    <scope>NUCLEOTIDE SEQUENCE</scope>
</reference>
<sequence>MFLKACLLMDKNTFSQPKYDLYGNCMGCHIAF</sequence>
<proteinExistence type="predicted"/>
<name>A0A0E9RR03_ANGAN</name>
<dbReference type="EMBL" id="GBXM01077782">
    <property type="protein sequence ID" value="JAH30795.1"/>
    <property type="molecule type" value="Transcribed_RNA"/>
</dbReference>
<evidence type="ECO:0000313" key="1">
    <source>
        <dbReference type="EMBL" id="JAH30795.1"/>
    </source>
</evidence>